<dbReference type="Proteomes" id="UP001217776">
    <property type="component" value="Unassembled WGS sequence"/>
</dbReference>
<evidence type="ECO:0000256" key="1">
    <source>
        <dbReference type="ARBA" id="ARBA00022729"/>
    </source>
</evidence>
<evidence type="ECO:0000313" key="6">
    <source>
        <dbReference type="EMBL" id="KAB4486242.1"/>
    </source>
</evidence>
<dbReference type="GO" id="GO:0004553">
    <property type="term" value="F:hydrolase activity, hydrolyzing O-glycosyl compounds"/>
    <property type="evidence" value="ECO:0007669"/>
    <property type="project" value="UniProtKB-ARBA"/>
</dbReference>
<feature type="region of interest" description="Disordered" evidence="3">
    <location>
        <begin position="922"/>
        <end position="946"/>
    </location>
</feature>
<reference evidence="6 8" key="1">
    <citation type="journal article" date="2019" name="Nat. Med.">
        <title>A library of human gut bacterial isolates paired with longitudinal multiomics data enables mechanistic microbiome research.</title>
        <authorList>
            <person name="Poyet M."/>
            <person name="Groussin M."/>
            <person name="Gibbons S.M."/>
            <person name="Avila-Pacheco J."/>
            <person name="Jiang X."/>
            <person name="Kearney S.M."/>
            <person name="Perrotta A.R."/>
            <person name="Berdy B."/>
            <person name="Zhao S."/>
            <person name="Lieberman T.D."/>
            <person name="Swanson P.K."/>
            <person name="Smith M."/>
            <person name="Roesemann S."/>
            <person name="Alexander J.E."/>
            <person name="Rich S.A."/>
            <person name="Livny J."/>
            <person name="Vlamakis H."/>
            <person name="Clish C."/>
            <person name="Bullock K."/>
            <person name="Deik A."/>
            <person name="Scott J."/>
            <person name="Pierce K.A."/>
            <person name="Xavier R.J."/>
            <person name="Alm E.J."/>
        </authorList>
    </citation>
    <scope>NUCLEOTIDE SEQUENCE [LARGE SCALE GENOMIC DNA]</scope>
    <source>
        <strain evidence="6 8">BIOML-A162</strain>
    </source>
</reference>
<dbReference type="InterPro" id="IPR008979">
    <property type="entry name" value="Galactose-bd-like_sf"/>
</dbReference>
<dbReference type="PROSITE" id="PS51257">
    <property type="entry name" value="PROKAR_LIPOPROTEIN"/>
    <property type="match status" value="1"/>
</dbReference>
<dbReference type="PANTHER" id="PTHR43817">
    <property type="entry name" value="GLYCOSYL HYDROLASE"/>
    <property type="match status" value="1"/>
</dbReference>
<dbReference type="NCBIfam" id="NF045579">
    <property type="entry name" value="rhamnoside_JR"/>
    <property type="match status" value="1"/>
</dbReference>
<accession>A0A0P0FM19</accession>
<evidence type="ECO:0000256" key="2">
    <source>
        <dbReference type="ARBA" id="ARBA00022801"/>
    </source>
</evidence>
<dbReference type="Proteomes" id="UP000436858">
    <property type="component" value="Unassembled WGS sequence"/>
</dbReference>
<dbReference type="InterPro" id="IPR054593">
    <property type="entry name" value="Beta-mannosidase-like_N2"/>
</dbReference>
<dbReference type="GO" id="GO:0003677">
    <property type="term" value="F:DNA binding"/>
    <property type="evidence" value="ECO:0007669"/>
    <property type="project" value="UniProtKB-KW"/>
</dbReference>
<dbReference type="PANTHER" id="PTHR43817:SF1">
    <property type="entry name" value="HYDROLASE, FAMILY 43, PUTATIVE (AFU_ORTHOLOGUE AFUA_3G01660)-RELATED"/>
    <property type="match status" value="1"/>
</dbReference>
<protein>
    <submittedName>
        <fullName evidence="6">DNA-binding protein</fullName>
    </submittedName>
    <submittedName>
        <fullName evidence="7">Glycosyl hydrolase</fullName>
    </submittedName>
</protein>
<dbReference type="EMBL" id="WCRY01000003">
    <property type="protein sequence ID" value="KAB4486242.1"/>
    <property type="molecule type" value="Genomic_DNA"/>
</dbReference>
<comment type="caution">
    <text evidence="6">The sequence shown here is derived from an EMBL/GenBank/DDBJ whole genome shotgun (WGS) entry which is preliminary data.</text>
</comment>
<dbReference type="AlphaFoldDB" id="A0A0P0FM19"/>
<accession>C6IFV9</accession>
<dbReference type="Pfam" id="PF17132">
    <property type="entry name" value="Glyco_hydro_106"/>
    <property type="match status" value="2"/>
</dbReference>
<evidence type="ECO:0000256" key="4">
    <source>
        <dbReference type="SAM" id="SignalP"/>
    </source>
</evidence>
<feature type="signal peptide" evidence="4">
    <location>
        <begin position="1"/>
        <end position="25"/>
    </location>
</feature>
<evidence type="ECO:0000256" key="3">
    <source>
        <dbReference type="SAM" id="MobiDB-lite"/>
    </source>
</evidence>
<keyword evidence="2 7" id="KW-0378">Hydrolase</keyword>
<dbReference type="SMR" id="A0A0P0FM19"/>
<feature type="domain" description="Beta-mannosidase-like galactose-binding" evidence="5">
    <location>
        <begin position="977"/>
        <end position="1068"/>
    </location>
</feature>
<dbReference type="SUPFAM" id="SSF49785">
    <property type="entry name" value="Galactose-binding domain-like"/>
    <property type="match status" value="2"/>
</dbReference>
<keyword evidence="6" id="KW-0238">DNA-binding</keyword>
<feature type="chain" id="PRO_5002965629" evidence="4">
    <location>
        <begin position="26"/>
        <end position="1105"/>
    </location>
</feature>
<sequence length="1105" mass="124981">MKSRLKQQIFAISLLACTAISPANALQTHLLREQFQNPSDEAKPWTFWYWMFGAVSKEGITADLEAMKRAGLGGTYLMPIKGIKEGPQYNGKAQQLTPEWWEMVRFSMEEADRLGLKLGMHICDGFALAGGPWMTPKESMQKIVWSDTIVDGGKIKGLHLPQPEAYEGFYEDISLFALPVKEEAADVMPAQITCANIATGNHIDIKKTVNMDDAGVIRSSYPCYIQYEYEQPFTCRNIEIILSGNNYQAHRLKVMASDDGVNYRLVKQLVPARQGWQNTDENSTHAIPATTARYFRFYWTPEGSEPGSEDMDAAKWKPNLKIKELRLHREARLDQWEGKAGLVWRVASSTKKEEIGEQDCYALSQIINLTDPFKNSPSDNFKERTLTATLPKGKWKLLRMGHTATGHTNATAGGGKGLECDKFNPKAVRKQFDNWFAQAFVKTNPDVARRVLKYMHVDSWECGSQNWSDTFAAEFRKRRGYDLMPYLPLLAGIPMESAERSEKILRDVRTTIGELVVDVFYQVLADCAKEYDCQFSAECVAPTMVSDGLLHYQKVDLPMGEFWLNSPTHDKPNDMLDAISGAHIYGKNIIQAEGFTEVRGTWNEHPGILKALLDRNYALGINRLFFHVYVHNPWLDRKPGMTLDGIGLFFQRDQTWWNKGAKAFCEYITRCQSLLQYGHPVADIAVFTGEEMPRRSILPERLVPSLPGIFGAERVESERIRLANEGQPLRVRPVGVTHSANMSDPEKWVNPLRGYAYDSFNKDALLRLAKAENGRMTLPGGASYKVLVLPLPRPMNPDPAALSPEVKQKINELKEAGILIPSLPYKEDDFSSYGLERDLIVPENIAWTHRQGEQGDIYFIANQLEETRTFTASMRIDGRKPECWNPVTGEINADIPYEQKSHRTEITLTLAPNESVFIVYPAEEDDKETSEKERKEKKDSVKEASETGLEATEYTVTFTANGKTIQRQELFDWSKEEDEQIRYYSGTAVYKTTFRWKSKVKEDQQVYLNLGKVCDLATVRVNGIDCGTIWTAPYRADITAALKKGVNELEIEVTNTWANALKGADEGKAPFDGIWTNAKYRRAENTLLPAGLLGPLNFDVANKNK</sequence>
<keyword evidence="1 4" id="KW-0732">Signal</keyword>
<dbReference type="Pfam" id="PF22666">
    <property type="entry name" value="Glyco_hydro_2_N2"/>
    <property type="match status" value="1"/>
</dbReference>
<reference evidence="7" key="2">
    <citation type="submission" date="2022-10" db="EMBL/GenBank/DDBJ databases">
        <title>Human gut microbiome strain richness.</title>
        <authorList>
            <person name="Chen-Liaw A."/>
        </authorList>
    </citation>
    <scope>NUCLEOTIDE SEQUENCE</scope>
    <source>
        <strain evidence="7">1001283st1_A3_1001283B150304_161114</strain>
    </source>
</reference>
<gene>
    <name evidence="6" type="ORF">GAN91_04995</name>
    <name evidence="7" type="ORF">PO127_03910</name>
</gene>
<evidence type="ECO:0000313" key="8">
    <source>
        <dbReference type="Proteomes" id="UP000436858"/>
    </source>
</evidence>
<organism evidence="6 8">
    <name type="scientific">Bacteroides thetaiotaomicron</name>
    <dbReference type="NCBI Taxonomy" id="818"/>
    <lineage>
        <taxon>Bacteria</taxon>
        <taxon>Pseudomonadati</taxon>
        <taxon>Bacteroidota</taxon>
        <taxon>Bacteroidia</taxon>
        <taxon>Bacteroidales</taxon>
        <taxon>Bacteroidaceae</taxon>
        <taxon>Bacteroides</taxon>
    </lineage>
</organism>
<feature type="compositionally biased region" description="Basic and acidic residues" evidence="3">
    <location>
        <begin position="929"/>
        <end position="945"/>
    </location>
</feature>
<dbReference type="EMBL" id="JAQNVG010000004">
    <property type="protein sequence ID" value="MDC2234890.1"/>
    <property type="molecule type" value="Genomic_DNA"/>
</dbReference>
<dbReference type="Gene3D" id="2.60.120.260">
    <property type="entry name" value="Galactose-binding domain-like"/>
    <property type="match status" value="2"/>
</dbReference>
<proteinExistence type="predicted"/>
<dbReference type="OMA" id="THSANMS"/>
<dbReference type="KEGG" id="btho:Btheta7330_02599"/>
<name>A0A0P0FM19_BACT4</name>
<evidence type="ECO:0000313" key="7">
    <source>
        <dbReference type="EMBL" id="MDC2234890.1"/>
    </source>
</evidence>
<evidence type="ECO:0000259" key="5">
    <source>
        <dbReference type="Pfam" id="PF22666"/>
    </source>
</evidence>